<dbReference type="EMBL" id="JARHTQ010000025">
    <property type="protein sequence ID" value="MDF2259767.1"/>
    <property type="molecule type" value="Genomic_DNA"/>
</dbReference>
<keyword evidence="1" id="KW-0472">Membrane</keyword>
<name>A0ABT5Z7G2_9ACTN</name>
<dbReference type="Proteomes" id="UP001220022">
    <property type="component" value="Unassembled WGS sequence"/>
</dbReference>
<evidence type="ECO:0000313" key="3">
    <source>
        <dbReference type="Proteomes" id="UP001220022"/>
    </source>
</evidence>
<comment type="caution">
    <text evidence="2">The sequence shown here is derived from an EMBL/GenBank/DDBJ whole genome shotgun (WGS) entry which is preliminary data.</text>
</comment>
<proteinExistence type="predicted"/>
<gene>
    <name evidence="2" type="ORF">P2L57_29805</name>
</gene>
<evidence type="ECO:0000313" key="2">
    <source>
        <dbReference type="EMBL" id="MDF2259767.1"/>
    </source>
</evidence>
<sequence>MGLALMHHTGLLLAEIAGLLLVFGGIWLAAAQIPKMRHPTARTIVAGTAFAAAGVLLIIAVHWGHFG</sequence>
<organism evidence="2 3">
    <name type="scientific">Streptantibioticus ferralitis</name>
    <dbReference type="NCBI Taxonomy" id="236510"/>
    <lineage>
        <taxon>Bacteria</taxon>
        <taxon>Bacillati</taxon>
        <taxon>Actinomycetota</taxon>
        <taxon>Actinomycetes</taxon>
        <taxon>Kitasatosporales</taxon>
        <taxon>Streptomycetaceae</taxon>
        <taxon>Streptantibioticus</taxon>
    </lineage>
</organism>
<keyword evidence="3" id="KW-1185">Reference proteome</keyword>
<dbReference type="RefSeq" id="WP_275819701.1">
    <property type="nucleotide sequence ID" value="NZ_BAAANM010000028.1"/>
</dbReference>
<reference evidence="2 3" key="1">
    <citation type="submission" date="2023-03" db="EMBL/GenBank/DDBJ databases">
        <title>Draft genome sequence of type strain Streptomyces ferralitis JCM 14344.</title>
        <authorList>
            <person name="Klaysubun C."/>
            <person name="Duangmal K."/>
        </authorList>
    </citation>
    <scope>NUCLEOTIDE SEQUENCE [LARGE SCALE GENOMIC DNA]</scope>
    <source>
        <strain evidence="2 3">JCM 14344</strain>
    </source>
</reference>
<accession>A0ABT5Z7G2</accession>
<feature type="transmembrane region" description="Helical" evidence="1">
    <location>
        <begin position="12"/>
        <end position="31"/>
    </location>
</feature>
<evidence type="ECO:0000256" key="1">
    <source>
        <dbReference type="SAM" id="Phobius"/>
    </source>
</evidence>
<feature type="transmembrane region" description="Helical" evidence="1">
    <location>
        <begin position="43"/>
        <end position="64"/>
    </location>
</feature>
<protein>
    <submittedName>
        <fullName evidence="2">Uncharacterized protein</fullName>
    </submittedName>
</protein>
<keyword evidence="1" id="KW-0812">Transmembrane</keyword>
<keyword evidence="1" id="KW-1133">Transmembrane helix</keyword>